<dbReference type="EC" id="1.5.5.2" evidence="2"/>
<dbReference type="Gene3D" id="3.20.20.220">
    <property type="match status" value="1"/>
</dbReference>
<evidence type="ECO:0000259" key="11">
    <source>
        <dbReference type="Pfam" id="PF01619"/>
    </source>
</evidence>
<comment type="cofactor">
    <cofactor evidence="10">
        <name>FAD</name>
        <dbReference type="ChEBI" id="CHEBI:57692"/>
    </cofactor>
    <text evidence="10">Binds 1 FAD per subunit.</text>
</comment>
<evidence type="ECO:0000256" key="3">
    <source>
        <dbReference type="ARBA" id="ARBA00022630"/>
    </source>
</evidence>
<dbReference type="RefSeq" id="WP_013558851.1">
    <property type="nucleotide sequence ID" value="NC_014960.1"/>
</dbReference>
<dbReference type="Pfam" id="PF01619">
    <property type="entry name" value="Pro_dh"/>
    <property type="match status" value="1"/>
</dbReference>
<comment type="pathway">
    <text evidence="1">Amino-acid degradation; L-proline degradation into L-glutamate; L-glutamate from L-proline: step 1/2.</text>
</comment>
<dbReference type="InParanoid" id="E8N0R0"/>
<dbReference type="GO" id="GO:0010133">
    <property type="term" value="P:L-proline catabolic process to L-glutamate"/>
    <property type="evidence" value="ECO:0007669"/>
    <property type="project" value="UniProtKB-UniPathway"/>
</dbReference>
<keyword evidence="5 10" id="KW-0274">FAD</keyword>
<dbReference type="STRING" id="926569.ANT_04210"/>
<dbReference type="KEGG" id="atm:ANT_04210"/>
<dbReference type="PANTHER" id="PTHR13914:SF0">
    <property type="entry name" value="PROLINE DEHYDROGENASE 1, MITOCHONDRIAL"/>
    <property type="match status" value="1"/>
</dbReference>
<comment type="catalytic activity">
    <reaction evidence="8">
        <text>L-proline + a quinone = (S)-1-pyrroline-5-carboxylate + a quinol + H(+)</text>
        <dbReference type="Rhea" id="RHEA:23784"/>
        <dbReference type="ChEBI" id="CHEBI:15378"/>
        <dbReference type="ChEBI" id="CHEBI:17388"/>
        <dbReference type="ChEBI" id="CHEBI:24646"/>
        <dbReference type="ChEBI" id="CHEBI:60039"/>
        <dbReference type="ChEBI" id="CHEBI:132124"/>
        <dbReference type="EC" id="1.5.5.2"/>
    </reaction>
</comment>
<organism evidence="12 13">
    <name type="scientific">Anaerolinea thermophila (strain DSM 14523 / JCM 11388 / NBRC 100420 / UNI-1)</name>
    <dbReference type="NCBI Taxonomy" id="926569"/>
    <lineage>
        <taxon>Bacteria</taxon>
        <taxon>Bacillati</taxon>
        <taxon>Chloroflexota</taxon>
        <taxon>Anaerolineae</taxon>
        <taxon>Anaerolineales</taxon>
        <taxon>Anaerolineaceae</taxon>
        <taxon>Anaerolinea</taxon>
    </lineage>
</organism>
<keyword evidence="13" id="KW-1185">Reference proteome</keyword>
<dbReference type="SUPFAM" id="SSF51730">
    <property type="entry name" value="FAD-linked oxidoreductase"/>
    <property type="match status" value="1"/>
</dbReference>
<keyword evidence="3" id="KW-0285">Flavoprotein</keyword>
<keyword evidence="7" id="KW-0642">Proline metabolism</keyword>
<dbReference type="eggNOG" id="COG0506">
    <property type="taxonomic scope" value="Bacteria"/>
</dbReference>
<dbReference type="InterPro" id="IPR002872">
    <property type="entry name" value="Proline_DH_dom"/>
</dbReference>
<feature type="binding site" evidence="10">
    <location>
        <position position="199"/>
    </location>
    <ligand>
        <name>FAD</name>
        <dbReference type="ChEBI" id="CHEBI:57692"/>
    </ligand>
</feature>
<feature type="binding site" evidence="9">
    <location>
        <position position="302"/>
    </location>
    <ligand>
        <name>substrate</name>
    </ligand>
</feature>
<name>E8N0R0_ANATU</name>
<feature type="binding site" evidence="9">
    <location>
        <position position="96"/>
    </location>
    <ligand>
        <name>substrate</name>
    </ligand>
</feature>
<dbReference type="InterPro" id="IPR015659">
    <property type="entry name" value="Proline_oxidase"/>
</dbReference>
<dbReference type="InterPro" id="IPR029041">
    <property type="entry name" value="FAD-linked_oxidoreductase-like"/>
</dbReference>
<feature type="binding site" evidence="10">
    <location>
        <begin position="239"/>
        <end position="240"/>
    </location>
    <ligand>
        <name>FAD</name>
        <dbReference type="ChEBI" id="CHEBI:57692"/>
    </ligand>
</feature>
<dbReference type="EMBL" id="AP012029">
    <property type="protein sequence ID" value="BAJ62455.1"/>
    <property type="molecule type" value="Genomic_DNA"/>
</dbReference>
<sequence>MFRAFFVSLSRATWAQKWITRLPVARQAAARFVAGETQAEALQAVRQLNQRGILATLDHLGESTTRASDAQQATAEILSLLDAIQQAGVQANVSIKLSQIGLAVDPALCEANLWKILEKARDLGNFVRIDMEDSSLTQRTLDLYLKALVSGFADHVGIVLQAYLYRTEADLTRVLTAGGRVRLCKGAYKEPSTLAFSRKADVNLNYDQLALQMLRHTLRHGTPQVSADGRTPPIPALATHDPQRIRFARQAVEELYLPKRAVEFQMLYGIRRDLQESLAAEGFPVRVYVPYGTHWYPYFMRRLGERPANLWFFVKNFFQR</sequence>
<feature type="binding site" evidence="10">
    <location>
        <position position="161"/>
    </location>
    <ligand>
        <name>FAD</name>
        <dbReference type="ChEBI" id="CHEBI:57692"/>
    </ligand>
</feature>
<feature type="domain" description="Proline dehydrogenase" evidence="11">
    <location>
        <begin position="41"/>
        <end position="310"/>
    </location>
</feature>
<keyword evidence="6 12" id="KW-0560">Oxidoreductase</keyword>
<dbReference type="FunCoup" id="E8N0R0">
    <property type="interactions" value="26"/>
</dbReference>
<evidence type="ECO:0000256" key="2">
    <source>
        <dbReference type="ARBA" id="ARBA00012695"/>
    </source>
</evidence>
<dbReference type="Proteomes" id="UP000008922">
    <property type="component" value="Chromosome"/>
</dbReference>
<evidence type="ECO:0000256" key="5">
    <source>
        <dbReference type="ARBA" id="ARBA00022827"/>
    </source>
</evidence>
<proteinExistence type="predicted"/>
<dbReference type="AlphaFoldDB" id="E8N0R0"/>
<dbReference type="GO" id="GO:0000166">
    <property type="term" value="F:nucleotide binding"/>
    <property type="evidence" value="ECO:0007669"/>
    <property type="project" value="UniProtKB-KW"/>
</dbReference>
<evidence type="ECO:0000256" key="8">
    <source>
        <dbReference type="ARBA" id="ARBA00048779"/>
    </source>
</evidence>
<evidence type="ECO:0000256" key="10">
    <source>
        <dbReference type="PIRSR" id="PIRSR000196-2"/>
    </source>
</evidence>
<dbReference type="InterPro" id="IPR008219">
    <property type="entry name" value="PRODH_bac_arc"/>
</dbReference>
<feature type="binding site" evidence="10">
    <location>
        <begin position="185"/>
        <end position="187"/>
    </location>
    <ligand>
        <name>FAD</name>
        <dbReference type="ChEBI" id="CHEBI:57692"/>
    </ligand>
</feature>
<accession>E8N0R0</accession>
<gene>
    <name evidence="12" type="ordered locus">ANT_04210</name>
</gene>
<evidence type="ECO:0000313" key="13">
    <source>
        <dbReference type="Proteomes" id="UP000008922"/>
    </source>
</evidence>
<keyword evidence="4 10" id="KW-0547">Nucleotide-binding</keyword>
<dbReference type="UniPathway" id="UPA00261">
    <property type="reaction ID" value="UER00373"/>
</dbReference>
<evidence type="ECO:0000256" key="7">
    <source>
        <dbReference type="ARBA" id="ARBA00023062"/>
    </source>
</evidence>
<feature type="binding site" evidence="9">
    <location>
        <position position="301"/>
    </location>
    <ligand>
        <name>substrate</name>
    </ligand>
</feature>
<protein>
    <recommendedName>
        <fullName evidence="2">proline dehydrogenase</fullName>
        <ecNumber evidence="2">1.5.5.2</ecNumber>
    </recommendedName>
</protein>
<evidence type="ECO:0000256" key="4">
    <source>
        <dbReference type="ARBA" id="ARBA00022741"/>
    </source>
</evidence>
<evidence type="ECO:0000256" key="1">
    <source>
        <dbReference type="ARBA" id="ARBA00004739"/>
    </source>
</evidence>
<dbReference type="PIRSF" id="PIRSF000196">
    <property type="entry name" value="Pro_dehydrog"/>
    <property type="match status" value="1"/>
</dbReference>
<evidence type="ECO:0000256" key="6">
    <source>
        <dbReference type="ARBA" id="ARBA00023002"/>
    </source>
</evidence>
<reference evidence="12 13" key="1">
    <citation type="submission" date="2010-12" db="EMBL/GenBank/DDBJ databases">
        <title>Whole genome sequence of Anaerolinea thermophila UNI-1.</title>
        <authorList>
            <person name="Narita-Yamada S."/>
            <person name="Kishi E."/>
            <person name="Watanabe Y."/>
            <person name="Takasaki K."/>
            <person name="Ankai A."/>
            <person name="Oguchi A."/>
            <person name="Fukui S."/>
            <person name="Takahashi M."/>
            <person name="Yashiro I."/>
            <person name="Hosoyama A."/>
            <person name="Sekiguchi Y."/>
            <person name="Hanada S."/>
            <person name="Fujita N."/>
        </authorList>
    </citation>
    <scope>NUCLEOTIDE SEQUENCE [LARGE SCALE GENOMIC DNA]</scope>
    <source>
        <strain evidence="13">DSM 14523 / JCM 11388 / NBRC 100420 / UNI-1</strain>
    </source>
</reference>
<dbReference type="GO" id="GO:0004657">
    <property type="term" value="F:proline dehydrogenase activity"/>
    <property type="evidence" value="ECO:0007669"/>
    <property type="project" value="UniProtKB-EC"/>
</dbReference>
<feature type="binding site" evidence="10">
    <location>
        <position position="131"/>
    </location>
    <ligand>
        <name>FAD</name>
        <dbReference type="ChEBI" id="CHEBI:57692"/>
    </ligand>
</feature>
<evidence type="ECO:0000313" key="12">
    <source>
        <dbReference type="EMBL" id="BAJ62455.1"/>
    </source>
</evidence>
<evidence type="ECO:0000256" key="9">
    <source>
        <dbReference type="PIRSR" id="PIRSR000196-1"/>
    </source>
</evidence>
<dbReference type="PANTHER" id="PTHR13914">
    <property type="entry name" value="PROLINE OXIDASE"/>
    <property type="match status" value="1"/>
</dbReference>
<dbReference type="HOGENOM" id="CLU_061158_0_0_0"/>